<keyword evidence="15" id="KW-1185">Reference proteome</keyword>
<evidence type="ECO:0000256" key="3">
    <source>
        <dbReference type="ARBA" id="ARBA00006235"/>
    </source>
</evidence>
<organism evidence="14 15">
    <name type="scientific">Zapornia atra</name>
    <name type="common">Henderson crake</name>
    <dbReference type="NCBI Taxonomy" id="2585822"/>
    <lineage>
        <taxon>Eukaryota</taxon>
        <taxon>Metazoa</taxon>
        <taxon>Chordata</taxon>
        <taxon>Craniata</taxon>
        <taxon>Vertebrata</taxon>
        <taxon>Euteleostomi</taxon>
        <taxon>Archelosauria</taxon>
        <taxon>Archosauria</taxon>
        <taxon>Dinosauria</taxon>
        <taxon>Saurischia</taxon>
        <taxon>Theropoda</taxon>
        <taxon>Coelurosauria</taxon>
        <taxon>Aves</taxon>
        <taxon>Neognathae</taxon>
        <taxon>Neoaves</taxon>
        <taxon>Gruiformes</taxon>
        <taxon>Rallidae</taxon>
        <taxon>Zapornia</taxon>
    </lineage>
</organism>
<comment type="similarity">
    <text evidence="3">Belongs to the ClpA/ClpB family. Torsin subfamily.</text>
</comment>
<dbReference type="InterPro" id="IPR027417">
    <property type="entry name" value="P-loop_NTPase"/>
</dbReference>
<sequence length="406" mass="45685">MGRGRLPAAQGLACCLLLLLLLGGSGGLESRGAPRGPWEEEQGPVAEGKRWGRTRYEAVKKHLGAVGALSKQYWQYLACKVWREGCGEEEEESSPRPGWSLPLVGRDYLEILSAWYCSFGKCCETGDCRIVNNITGLEADLNGQLHGQHLAKEVVVRAVQGFLQSPRPQKALVLSFHGWSGTGKNFVARMVASHLYRDGLKSECVRVFISLFHFPHHNYVDSYKAQLKKQISETVQLCKQSLFIFDEAEKLHVGLLDAIKPFMARSDKGQVDSRRSIFLFLSNLGGNTINEVALDFWRAGRVREEISMEFLEQRLRLELLEAAENSYARSHLLQENLIDFFVPFLPLEYHHVKLCARDAFLARGLPYTEAALNEVAGMMVFVPKEEKLFSAQGCKSVSQRISYFLP</sequence>
<gene>
    <name evidence="14" type="primary">Tor3a</name>
    <name evidence="14" type="ORF">ZAPATR_R05689</name>
</gene>
<dbReference type="GO" id="GO:0005788">
    <property type="term" value="C:endoplasmic reticulum lumen"/>
    <property type="evidence" value="ECO:0007669"/>
    <property type="project" value="UniProtKB-SubCell"/>
</dbReference>
<dbReference type="GO" id="GO:0005524">
    <property type="term" value="F:ATP binding"/>
    <property type="evidence" value="ECO:0007669"/>
    <property type="project" value="UniProtKB-KW"/>
</dbReference>
<dbReference type="SUPFAM" id="SSF52540">
    <property type="entry name" value="P-loop containing nucleoside triphosphate hydrolases"/>
    <property type="match status" value="1"/>
</dbReference>
<evidence type="ECO:0000256" key="1">
    <source>
        <dbReference type="ARBA" id="ARBA00004319"/>
    </source>
</evidence>
<evidence type="ECO:0000256" key="11">
    <source>
        <dbReference type="ARBA" id="ARBA00082832"/>
    </source>
</evidence>
<reference evidence="14 15" key="1">
    <citation type="submission" date="2019-09" db="EMBL/GenBank/DDBJ databases">
        <title>Bird 10,000 Genomes (B10K) Project - Family phase.</title>
        <authorList>
            <person name="Zhang G."/>
        </authorList>
    </citation>
    <scope>NUCLEOTIDE SEQUENCE [LARGE SCALE GENOMIC DNA]</scope>
    <source>
        <strain evidence="14">B10K-DU-011-47</strain>
        <tissue evidence="14">Mixed tissue sample</tissue>
    </source>
</reference>
<comment type="subcellular location">
    <subcellularLocation>
        <location evidence="2">Cytoplasm</location>
    </subcellularLocation>
    <subcellularLocation>
        <location evidence="1">Endoplasmic reticulum lumen</location>
    </subcellularLocation>
</comment>
<feature type="non-terminal residue" evidence="14">
    <location>
        <position position="406"/>
    </location>
</feature>
<dbReference type="PANTHER" id="PTHR10760:SF3">
    <property type="entry name" value="TORSIN-3A"/>
    <property type="match status" value="1"/>
</dbReference>
<comment type="caution">
    <text evidence="14">The sequence shown here is derived from an EMBL/GenBank/DDBJ whole genome shotgun (WGS) entry which is preliminary data.</text>
</comment>
<dbReference type="InterPro" id="IPR049337">
    <property type="entry name" value="TOR1A_C"/>
</dbReference>
<keyword evidence="4" id="KW-0963">Cytoplasm</keyword>
<evidence type="ECO:0000256" key="10">
    <source>
        <dbReference type="ARBA" id="ARBA00067179"/>
    </source>
</evidence>
<dbReference type="PRINTS" id="PR00300">
    <property type="entry name" value="CLPPROTEASEA"/>
</dbReference>
<dbReference type="FunFam" id="3.40.50.300:FF:001211">
    <property type="entry name" value="Torsin family 3 member A"/>
    <property type="match status" value="1"/>
</dbReference>
<dbReference type="AlphaFoldDB" id="A0A7L3F8V2"/>
<evidence type="ECO:0000256" key="8">
    <source>
        <dbReference type="ARBA" id="ARBA00022840"/>
    </source>
</evidence>
<evidence type="ECO:0000256" key="9">
    <source>
        <dbReference type="ARBA" id="ARBA00023180"/>
    </source>
</evidence>
<keyword evidence="8" id="KW-0067">ATP-binding</keyword>
<dbReference type="EMBL" id="VZTU01011103">
    <property type="protein sequence ID" value="NXT77336.1"/>
    <property type="molecule type" value="Genomic_DNA"/>
</dbReference>
<dbReference type="GO" id="GO:0005635">
    <property type="term" value="C:nuclear envelope"/>
    <property type="evidence" value="ECO:0007669"/>
    <property type="project" value="TreeGrafter"/>
</dbReference>
<feature type="chain" id="PRO_5029642152" description="Torsin-3A" evidence="12">
    <location>
        <begin position="28"/>
        <end position="406"/>
    </location>
</feature>
<evidence type="ECO:0000259" key="13">
    <source>
        <dbReference type="Pfam" id="PF21376"/>
    </source>
</evidence>
<accession>A0A7L3F8V2</accession>
<keyword evidence="9" id="KW-0325">Glycoprotein</keyword>
<dbReference type="Gene3D" id="3.40.50.300">
    <property type="entry name" value="P-loop containing nucleotide triphosphate hydrolases"/>
    <property type="match status" value="1"/>
</dbReference>
<dbReference type="Pfam" id="PF21376">
    <property type="entry name" value="TOR1A_C"/>
    <property type="match status" value="1"/>
</dbReference>
<evidence type="ECO:0000256" key="4">
    <source>
        <dbReference type="ARBA" id="ARBA00022490"/>
    </source>
</evidence>
<name>A0A7L3F8V2_9GRUI</name>
<feature type="non-terminal residue" evidence="14">
    <location>
        <position position="1"/>
    </location>
</feature>
<dbReference type="InterPro" id="IPR001270">
    <property type="entry name" value="ClpA/B"/>
</dbReference>
<evidence type="ECO:0000256" key="6">
    <source>
        <dbReference type="ARBA" id="ARBA00022741"/>
    </source>
</evidence>
<evidence type="ECO:0000313" key="15">
    <source>
        <dbReference type="Proteomes" id="UP000557426"/>
    </source>
</evidence>
<feature type="domain" description="Torsin-1A C-terminal" evidence="13">
    <location>
        <begin position="347"/>
        <end position="404"/>
    </location>
</feature>
<protein>
    <recommendedName>
        <fullName evidence="10">Torsin-3A</fullName>
    </recommendedName>
    <alternativeName>
        <fullName evidence="11">Torsin family 3 member A</fullName>
    </alternativeName>
</protein>
<evidence type="ECO:0000256" key="5">
    <source>
        <dbReference type="ARBA" id="ARBA00022729"/>
    </source>
</evidence>
<evidence type="ECO:0000313" key="14">
    <source>
        <dbReference type="EMBL" id="NXT77336.1"/>
    </source>
</evidence>
<feature type="signal peptide" evidence="12">
    <location>
        <begin position="1"/>
        <end position="27"/>
    </location>
</feature>
<proteinExistence type="inferred from homology"/>
<dbReference type="InterPro" id="IPR010448">
    <property type="entry name" value="Torsin"/>
</dbReference>
<dbReference type="Proteomes" id="UP000557426">
    <property type="component" value="Unassembled WGS sequence"/>
</dbReference>
<dbReference type="GO" id="GO:0016887">
    <property type="term" value="F:ATP hydrolysis activity"/>
    <property type="evidence" value="ECO:0007669"/>
    <property type="project" value="InterPro"/>
</dbReference>
<dbReference type="PANTHER" id="PTHR10760">
    <property type="entry name" value="TORSIN"/>
    <property type="match status" value="1"/>
</dbReference>
<keyword evidence="7" id="KW-0256">Endoplasmic reticulum</keyword>
<keyword evidence="5 12" id="KW-0732">Signal</keyword>
<evidence type="ECO:0000256" key="12">
    <source>
        <dbReference type="SAM" id="SignalP"/>
    </source>
</evidence>
<dbReference type="Pfam" id="PF06309">
    <property type="entry name" value="Torsin"/>
    <property type="match status" value="1"/>
</dbReference>
<evidence type="ECO:0000256" key="7">
    <source>
        <dbReference type="ARBA" id="ARBA00022824"/>
    </source>
</evidence>
<keyword evidence="6" id="KW-0547">Nucleotide-binding</keyword>
<evidence type="ECO:0000256" key="2">
    <source>
        <dbReference type="ARBA" id="ARBA00004496"/>
    </source>
</evidence>